<keyword evidence="1 4" id="KW-0547">Nucleotide-binding</keyword>
<dbReference type="PANTHER" id="PTHR47117">
    <property type="entry name" value="STAR-RELATED LIPID TRANSFER PROTEIN 9"/>
    <property type="match status" value="1"/>
</dbReference>
<dbReference type="InterPro" id="IPR036961">
    <property type="entry name" value="Kinesin_motor_dom_sf"/>
</dbReference>
<dbReference type="PROSITE" id="PS00411">
    <property type="entry name" value="KINESIN_MOTOR_1"/>
    <property type="match status" value="1"/>
</dbReference>
<keyword evidence="4" id="KW-0505">Motor protein</keyword>
<dbReference type="InterPro" id="IPR019821">
    <property type="entry name" value="Kinesin_motor_CS"/>
</dbReference>
<comment type="caution">
    <text evidence="3">Lacks conserved residue(s) required for the propagation of feature annotation.</text>
</comment>
<dbReference type="InterPro" id="IPR027417">
    <property type="entry name" value="P-loop_NTPase"/>
</dbReference>
<reference evidence="7" key="1">
    <citation type="journal article" date="2023" name="Mol. Biol. Evol.">
        <title>Third-Generation Sequencing Reveals the Adaptive Role of the Epigenome in Three Deep-Sea Polychaetes.</title>
        <authorList>
            <person name="Perez M."/>
            <person name="Aroh O."/>
            <person name="Sun Y."/>
            <person name="Lan Y."/>
            <person name="Juniper S.K."/>
            <person name="Young C.R."/>
            <person name="Angers B."/>
            <person name="Qian P.Y."/>
        </authorList>
    </citation>
    <scope>NUCLEOTIDE SEQUENCE</scope>
    <source>
        <strain evidence="7">P08H-3</strain>
    </source>
</reference>
<dbReference type="GO" id="GO:0007018">
    <property type="term" value="P:microtubule-based movement"/>
    <property type="evidence" value="ECO:0007669"/>
    <property type="project" value="InterPro"/>
</dbReference>
<keyword evidence="4" id="KW-0493">Microtubule</keyword>
<keyword evidence="2 4" id="KW-0067">ATP-binding</keyword>
<comment type="similarity">
    <text evidence="3 4">Belongs to the TRAFAC class myosin-kinesin ATPase superfamily. Kinesin family.</text>
</comment>
<name>A0AAD9JGI1_9ANNE</name>
<evidence type="ECO:0000256" key="4">
    <source>
        <dbReference type="RuleBase" id="RU000394"/>
    </source>
</evidence>
<dbReference type="Proteomes" id="UP001208570">
    <property type="component" value="Unassembled WGS sequence"/>
</dbReference>
<dbReference type="GO" id="GO:0008017">
    <property type="term" value="F:microtubule binding"/>
    <property type="evidence" value="ECO:0007669"/>
    <property type="project" value="InterPro"/>
</dbReference>
<dbReference type="GO" id="GO:0005524">
    <property type="term" value="F:ATP binding"/>
    <property type="evidence" value="ECO:0007669"/>
    <property type="project" value="UniProtKB-KW"/>
</dbReference>
<keyword evidence="8" id="KW-1185">Reference proteome</keyword>
<sequence>MPESENIKVAVRVRPFNSREIKRNAKLVVSMSGKTTTLVNPNNPKEEPRKFDFDYSYWSHDGYKELEDGYRAPKDGKYIDQTGSGKSYSIVGSPNNSGLVPRVCEELFKIIDQKKNPDITYEVTFSMLEIYNEEVRDLLNKKKTPHGGLKIKENVDRGFYVEGLSTVPVGSYREIRLRMTEGERQRTIAATKMNETSSRAHTIVAIKFAQNQKKKKVTKLSTMNLVDLAGSERAKQSEATGDRFEEAKNINKSLMTLGSVIKGLCDKSKYKNASIHIPYRDSVLTKLLKNALGGNSKTIMVAAIGPDAENYEQTLSTLRYANRAKSIKTDARVNQEATNKIIQELIAEKERLLKELESAKHGYGPDITKEVCQHFPNLTVNSFTFANVNDGQFMGIMQEMLEKERQQEEEEKKMSHFMNLNEDPSLTGKLVYLCRPGTLNIGNGKDGTTPDITLNGLRLRFGSNSLFVFIDPQAAEALKKQGRQPIGITYEYAQDEIARNSGFNISSEDMEKPVEFSLVLVSAEARGQSSGRTEKKDPFWEPPDTEAIVGVATVPLSYLAHMLEFEEEPLSIVDYQAKQAGFIKVGKPMHFKIKVIQAFNLPERFEKTWCQYKFYEDTIYIKTKLVIGSNPSYSHEQLYRFKSNQVDHKFIAYLTEQSISVEVWGQQGQDGRGLASQKFKRQEERQKMMDDVDRLQKKLDKIKKIVDNMSDNIQVKKLKKILNED</sequence>
<dbReference type="GO" id="GO:0003777">
    <property type="term" value="F:microtubule motor activity"/>
    <property type="evidence" value="ECO:0007669"/>
    <property type="project" value="InterPro"/>
</dbReference>
<proteinExistence type="inferred from homology"/>
<evidence type="ECO:0000256" key="1">
    <source>
        <dbReference type="ARBA" id="ARBA00022741"/>
    </source>
</evidence>
<dbReference type="Pfam" id="PF00225">
    <property type="entry name" value="Kinesin"/>
    <property type="match status" value="1"/>
</dbReference>
<feature type="domain" description="Kinesin motor" evidence="6">
    <location>
        <begin position="6"/>
        <end position="327"/>
    </location>
</feature>
<keyword evidence="5" id="KW-0175">Coiled coil</keyword>
<evidence type="ECO:0000313" key="8">
    <source>
        <dbReference type="Proteomes" id="UP001208570"/>
    </source>
</evidence>
<feature type="coiled-coil region" evidence="5">
    <location>
        <begin position="335"/>
        <end position="362"/>
    </location>
</feature>
<dbReference type="SUPFAM" id="SSF49562">
    <property type="entry name" value="C2 domain (Calcium/lipid-binding domain, CaLB)"/>
    <property type="match status" value="1"/>
</dbReference>
<evidence type="ECO:0000256" key="3">
    <source>
        <dbReference type="PROSITE-ProRule" id="PRU00283"/>
    </source>
</evidence>
<comment type="caution">
    <text evidence="7">The sequence shown here is derived from an EMBL/GenBank/DDBJ whole genome shotgun (WGS) entry which is preliminary data.</text>
</comment>
<dbReference type="InterPro" id="IPR035892">
    <property type="entry name" value="C2_domain_sf"/>
</dbReference>
<gene>
    <name evidence="7" type="ORF">LSH36_333g03043</name>
</gene>
<evidence type="ECO:0000313" key="7">
    <source>
        <dbReference type="EMBL" id="KAK2152327.1"/>
    </source>
</evidence>
<dbReference type="SUPFAM" id="SSF52540">
    <property type="entry name" value="P-loop containing nucleoside triphosphate hydrolases"/>
    <property type="match status" value="1"/>
</dbReference>
<protein>
    <recommendedName>
        <fullName evidence="4">Kinesin-like protein</fullName>
    </recommendedName>
</protein>
<dbReference type="GO" id="GO:0005874">
    <property type="term" value="C:microtubule"/>
    <property type="evidence" value="ECO:0007669"/>
    <property type="project" value="UniProtKB-KW"/>
</dbReference>
<evidence type="ECO:0000256" key="2">
    <source>
        <dbReference type="ARBA" id="ARBA00022840"/>
    </source>
</evidence>
<dbReference type="PROSITE" id="PS50067">
    <property type="entry name" value="KINESIN_MOTOR_2"/>
    <property type="match status" value="1"/>
</dbReference>
<dbReference type="SMART" id="SM00129">
    <property type="entry name" value="KISc"/>
    <property type="match status" value="1"/>
</dbReference>
<dbReference type="Gene3D" id="3.40.850.10">
    <property type="entry name" value="Kinesin motor domain"/>
    <property type="match status" value="1"/>
</dbReference>
<accession>A0AAD9JGI1</accession>
<dbReference type="PRINTS" id="PR00380">
    <property type="entry name" value="KINESINHEAVY"/>
</dbReference>
<dbReference type="AlphaFoldDB" id="A0AAD9JGI1"/>
<feature type="coiled-coil region" evidence="5">
    <location>
        <begin position="685"/>
        <end position="712"/>
    </location>
</feature>
<organism evidence="7 8">
    <name type="scientific">Paralvinella palmiformis</name>
    <dbReference type="NCBI Taxonomy" id="53620"/>
    <lineage>
        <taxon>Eukaryota</taxon>
        <taxon>Metazoa</taxon>
        <taxon>Spiralia</taxon>
        <taxon>Lophotrochozoa</taxon>
        <taxon>Annelida</taxon>
        <taxon>Polychaeta</taxon>
        <taxon>Sedentaria</taxon>
        <taxon>Canalipalpata</taxon>
        <taxon>Terebellida</taxon>
        <taxon>Terebelliformia</taxon>
        <taxon>Alvinellidae</taxon>
        <taxon>Paralvinella</taxon>
    </lineage>
</organism>
<evidence type="ECO:0000259" key="6">
    <source>
        <dbReference type="PROSITE" id="PS50067"/>
    </source>
</evidence>
<dbReference type="Gene3D" id="2.60.200.20">
    <property type="match status" value="1"/>
</dbReference>
<evidence type="ECO:0000256" key="5">
    <source>
        <dbReference type="SAM" id="Coils"/>
    </source>
</evidence>
<dbReference type="InterPro" id="IPR001752">
    <property type="entry name" value="Kinesin_motor_dom"/>
</dbReference>
<dbReference type="EMBL" id="JAODUP010000332">
    <property type="protein sequence ID" value="KAK2152327.1"/>
    <property type="molecule type" value="Genomic_DNA"/>
</dbReference>